<protein>
    <submittedName>
        <fullName evidence="3">Uncharacterized protein</fullName>
    </submittedName>
</protein>
<dbReference type="Proteomes" id="UP000000998">
    <property type="component" value="Chromosome"/>
</dbReference>
<name>A1U5T2_MARN8</name>
<evidence type="ECO:0000313" key="4">
    <source>
        <dbReference type="Proteomes" id="UP000000998"/>
    </source>
</evidence>
<keyword evidence="2" id="KW-1133">Transmembrane helix</keyword>
<accession>A1U5T2</accession>
<evidence type="ECO:0000313" key="3">
    <source>
        <dbReference type="EMBL" id="ABM20351.1"/>
    </source>
</evidence>
<dbReference type="EMBL" id="CP000514">
    <property type="protein sequence ID" value="ABM20351.1"/>
    <property type="molecule type" value="Genomic_DNA"/>
</dbReference>
<feature type="region of interest" description="Disordered" evidence="1">
    <location>
        <begin position="1"/>
        <end position="23"/>
    </location>
</feature>
<dbReference type="STRING" id="351348.Maqu_3280"/>
<dbReference type="HOGENOM" id="CLU_2330437_0_0_6"/>
<sequence length="98" mass="10924">MAPESCSINHDESKANDELGTFGGEKEGLTRMFAFVYYRALAFAVIVIWRVYLPFPTLRSMYSHGQMSSAGGSSKDRYDASVEVEADVVHFRFGCGRT</sequence>
<evidence type="ECO:0000256" key="2">
    <source>
        <dbReference type="SAM" id="Phobius"/>
    </source>
</evidence>
<keyword evidence="2" id="KW-0472">Membrane</keyword>
<reference evidence="4" key="1">
    <citation type="journal article" date="2011" name="Appl. Environ. Microbiol.">
        <title>Genomic potential of Marinobacter aquaeolei, a biogeochemical 'opportunitroph'.</title>
        <authorList>
            <person name="Singer E."/>
            <person name="Webb E.A."/>
            <person name="Nelson W.C."/>
            <person name="Heidelberg J.F."/>
            <person name="Ivanova N."/>
            <person name="Pati A."/>
            <person name="Edwards K.J."/>
        </authorList>
    </citation>
    <scope>NUCLEOTIDE SEQUENCE [LARGE SCALE GENOMIC DNA]</scope>
    <source>
        <strain evidence="4">ATCC 700491 / DSM 11845 / VT8</strain>
    </source>
</reference>
<organism evidence="3 4">
    <name type="scientific">Marinobacter nauticus (strain ATCC 700491 / DSM 11845 / VT8)</name>
    <name type="common">Marinobacter aquaeolei</name>
    <dbReference type="NCBI Taxonomy" id="351348"/>
    <lineage>
        <taxon>Bacteria</taxon>
        <taxon>Pseudomonadati</taxon>
        <taxon>Pseudomonadota</taxon>
        <taxon>Gammaproteobacteria</taxon>
        <taxon>Pseudomonadales</taxon>
        <taxon>Marinobacteraceae</taxon>
        <taxon>Marinobacter</taxon>
    </lineage>
</organism>
<dbReference type="AlphaFoldDB" id="A1U5T2"/>
<dbReference type="KEGG" id="maq:Maqu_3280"/>
<feature type="transmembrane region" description="Helical" evidence="2">
    <location>
        <begin position="35"/>
        <end position="53"/>
    </location>
</feature>
<keyword evidence="2" id="KW-0812">Transmembrane</keyword>
<gene>
    <name evidence="3" type="ordered locus">Maqu_3280</name>
</gene>
<proteinExistence type="predicted"/>
<evidence type="ECO:0000256" key="1">
    <source>
        <dbReference type="SAM" id="MobiDB-lite"/>
    </source>
</evidence>